<evidence type="ECO:0000256" key="1">
    <source>
        <dbReference type="ARBA" id="ARBA00010211"/>
    </source>
</evidence>
<evidence type="ECO:0000256" key="2">
    <source>
        <dbReference type="ARBA" id="ARBA00022723"/>
    </source>
</evidence>
<dbReference type="Pfam" id="PF01557">
    <property type="entry name" value="FAA_hydrolase"/>
    <property type="match status" value="1"/>
</dbReference>
<dbReference type="SUPFAM" id="SSF56529">
    <property type="entry name" value="FAH"/>
    <property type="match status" value="1"/>
</dbReference>
<dbReference type="GO" id="GO:0046872">
    <property type="term" value="F:metal ion binding"/>
    <property type="evidence" value="ECO:0007669"/>
    <property type="project" value="UniProtKB-KW"/>
</dbReference>
<dbReference type="AlphaFoldDB" id="A0A7S3PL91"/>
<dbReference type="EMBL" id="HBIN01017211">
    <property type="protein sequence ID" value="CAE0443015.1"/>
    <property type="molecule type" value="Transcribed_RNA"/>
</dbReference>
<dbReference type="GO" id="GO:0003824">
    <property type="term" value="F:catalytic activity"/>
    <property type="evidence" value="ECO:0007669"/>
    <property type="project" value="InterPro"/>
</dbReference>
<comment type="similarity">
    <text evidence="1">Belongs to the FAH family.</text>
</comment>
<dbReference type="PANTHER" id="PTHR42796:SF4">
    <property type="entry name" value="FUMARYLACETOACETATE HYDROLASE DOMAIN-CONTAINING PROTEIN 2A"/>
    <property type="match status" value="1"/>
</dbReference>
<dbReference type="PANTHER" id="PTHR42796">
    <property type="entry name" value="FUMARYLACETOACETATE HYDROLASE DOMAIN-CONTAINING PROTEIN 2A-RELATED"/>
    <property type="match status" value="1"/>
</dbReference>
<accession>A0A7S3PL91</accession>
<sequence length="310" mass="33920">MSRLFKILTESGKASWAVGTRPVGQFINKSAATIPSSFYLLNEEDQNALESGNDFMDVMSRLDSPKVDDRQQVSAKAIVPPLPRFGTPCLYAAGLNYKKHAEEAKLTPAENPTIIIQAASCVTGHNSPIRIPKVCPKPEVDYEAELAIVIGRSCVDVKTPEDALGCIAGFTIANDISARRWQGKKGGGQWGRSKSFDTFTPLGPCLVPSFAVSQPQNLDIELSVKRLNEGALVMQRSNTKDMIHSIGELVTYISQDTTLKPWTVILTGTPEVNAKDVYCLIINCIIFILPHINGVRASKYLNLPFSNNRV</sequence>
<reference evidence="4" key="1">
    <citation type="submission" date="2021-01" db="EMBL/GenBank/DDBJ databases">
        <authorList>
            <person name="Corre E."/>
            <person name="Pelletier E."/>
            <person name="Niang G."/>
            <person name="Scheremetjew M."/>
            <person name="Finn R."/>
            <person name="Kale V."/>
            <person name="Holt S."/>
            <person name="Cochrane G."/>
            <person name="Meng A."/>
            <person name="Brown T."/>
            <person name="Cohen L."/>
        </authorList>
    </citation>
    <scope>NUCLEOTIDE SEQUENCE</scope>
    <source>
        <strain evidence="4">GSBS06</strain>
    </source>
</reference>
<gene>
    <name evidence="4" type="ORF">ASTO00021_LOCUS13123</name>
</gene>
<feature type="domain" description="Fumarylacetoacetase-like C-terminal" evidence="3">
    <location>
        <begin position="91"/>
        <end position="271"/>
    </location>
</feature>
<dbReference type="InterPro" id="IPR051121">
    <property type="entry name" value="FAH"/>
</dbReference>
<protein>
    <recommendedName>
        <fullName evidence="3">Fumarylacetoacetase-like C-terminal domain-containing protein</fullName>
    </recommendedName>
</protein>
<dbReference type="GO" id="GO:0044281">
    <property type="term" value="P:small molecule metabolic process"/>
    <property type="evidence" value="ECO:0007669"/>
    <property type="project" value="UniProtKB-ARBA"/>
</dbReference>
<proteinExistence type="inferred from homology"/>
<dbReference type="InterPro" id="IPR011234">
    <property type="entry name" value="Fumarylacetoacetase-like_C"/>
</dbReference>
<evidence type="ECO:0000259" key="3">
    <source>
        <dbReference type="Pfam" id="PF01557"/>
    </source>
</evidence>
<keyword evidence="2" id="KW-0479">Metal-binding</keyword>
<dbReference type="InterPro" id="IPR036663">
    <property type="entry name" value="Fumarylacetoacetase_C_sf"/>
</dbReference>
<name>A0A7S3PL91_9STRA</name>
<organism evidence="4">
    <name type="scientific">Aplanochytrium stocchinoi</name>
    <dbReference type="NCBI Taxonomy" id="215587"/>
    <lineage>
        <taxon>Eukaryota</taxon>
        <taxon>Sar</taxon>
        <taxon>Stramenopiles</taxon>
        <taxon>Bigyra</taxon>
        <taxon>Labyrinthulomycetes</taxon>
        <taxon>Thraustochytrida</taxon>
        <taxon>Thraustochytriidae</taxon>
        <taxon>Aplanochytrium</taxon>
    </lineage>
</organism>
<dbReference type="Gene3D" id="3.90.850.10">
    <property type="entry name" value="Fumarylacetoacetase-like, C-terminal domain"/>
    <property type="match status" value="1"/>
</dbReference>
<evidence type="ECO:0000313" key="4">
    <source>
        <dbReference type="EMBL" id="CAE0443015.1"/>
    </source>
</evidence>